<evidence type="ECO:0000256" key="2">
    <source>
        <dbReference type="SAM" id="SignalP"/>
    </source>
</evidence>
<dbReference type="Proteomes" id="UP000077173">
    <property type="component" value="Unassembled WGS sequence"/>
</dbReference>
<dbReference type="GeneID" id="32585264"/>
<comment type="caution">
    <text evidence="3">The sequence shown here is derived from an EMBL/GenBank/DDBJ whole genome shotgun (WGS) entry which is preliminary data.</text>
</comment>
<feature type="signal peptide" evidence="2">
    <location>
        <begin position="1"/>
        <end position="20"/>
    </location>
</feature>
<evidence type="ECO:0000313" key="4">
    <source>
        <dbReference type="Proteomes" id="UP000077173"/>
    </source>
</evidence>
<accession>A0A176ZHN7</accession>
<organism evidence="3 4">
    <name type="scientific">Bradyrhizobium neotropicale</name>
    <dbReference type="NCBI Taxonomy" id="1497615"/>
    <lineage>
        <taxon>Bacteria</taxon>
        <taxon>Pseudomonadati</taxon>
        <taxon>Pseudomonadota</taxon>
        <taxon>Alphaproteobacteria</taxon>
        <taxon>Hyphomicrobiales</taxon>
        <taxon>Nitrobacteraceae</taxon>
        <taxon>Bradyrhizobium</taxon>
    </lineage>
</organism>
<sequence length="400" mass="44312">MKIAAVALALLFAVVPSARAAEVTFDDTARFLAGMQPSADSPLVALTRDPAWQHHAKFFDGAFAQLDQRQLSKIRNWADVNLAAPRPTMFYMFSGPDFLYADAFYSKASTYVLGALEPVGVVPDLTKVPRGAVSTALYNVERSLSSILSFSFFITKHMKVDLHANQVHGTLPILYVFLARSGKTIRNVEMIALDNKGGMHTGNDNPGPNATRGVRITFVGSDGEVRTLYYFSTDLSNPNARGTGFLKFCETLGPGNSLLKSASYLLHSGNFTTVRDWLLANSATIIQDDSGIPLANYNARQWRFFPFGRYLGPIDEFPGRYQERYAELFTRAQPIDFGIGYRWRTHESNLLLSVKVPGSETVPAVEATSSAEPPPKPARPKRLRPPEPIPPPPGRFFWFR</sequence>
<proteinExistence type="predicted"/>
<protein>
    <submittedName>
        <fullName evidence="3">Uncharacterized protein</fullName>
    </submittedName>
</protein>
<dbReference type="AlphaFoldDB" id="A0A176ZHN7"/>
<feature type="chain" id="PRO_5008056039" evidence="2">
    <location>
        <begin position="21"/>
        <end position="400"/>
    </location>
</feature>
<dbReference type="EMBL" id="LSEF01000006">
    <property type="protein sequence ID" value="OAF20108.1"/>
    <property type="molecule type" value="Genomic_DNA"/>
</dbReference>
<keyword evidence="4" id="KW-1185">Reference proteome</keyword>
<feature type="region of interest" description="Disordered" evidence="1">
    <location>
        <begin position="362"/>
        <end position="400"/>
    </location>
</feature>
<name>A0A176ZHN7_9BRAD</name>
<gene>
    <name evidence="3" type="ORF">AXW67_33550</name>
</gene>
<reference evidence="3 4" key="1">
    <citation type="submission" date="2016-02" db="EMBL/GenBank/DDBJ databases">
        <title>Draft genome sequence of the strain BR 10247T Bradyrhizobium neotropicale isolated from nodules of Centrolobium paraense.</title>
        <authorList>
            <person name="Simoes-Araujo J.L."/>
            <person name="Barauna A.C."/>
            <person name="Silva K."/>
            <person name="Zilli J.E."/>
        </authorList>
    </citation>
    <scope>NUCLEOTIDE SEQUENCE [LARGE SCALE GENOMIC DNA]</scope>
    <source>
        <strain evidence="3 4">BR 10247</strain>
    </source>
</reference>
<keyword evidence="2" id="KW-0732">Signal</keyword>
<evidence type="ECO:0000256" key="1">
    <source>
        <dbReference type="SAM" id="MobiDB-lite"/>
    </source>
</evidence>
<evidence type="ECO:0000313" key="3">
    <source>
        <dbReference type="EMBL" id="OAF20108.1"/>
    </source>
</evidence>